<dbReference type="OrthoDB" id="976137at2"/>
<organism evidence="1 2">
    <name type="scientific">Mucilaginibacter limnophilus</name>
    <dbReference type="NCBI Taxonomy" id="1932778"/>
    <lineage>
        <taxon>Bacteria</taxon>
        <taxon>Pseudomonadati</taxon>
        <taxon>Bacteroidota</taxon>
        <taxon>Sphingobacteriia</taxon>
        <taxon>Sphingobacteriales</taxon>
        <taxon>Sphingobacteriaceae</taxon>
        <taxon>Mucilaginibacter</taxon>
    </lineage>
</organism>
<comment type="caution">
    <text evidence="1">The sequence shown here is derived from an EMBL/GenBank/DDBJ whole genome shotgun (WGS) entry which is preliminary data.</text>
</comment>
<dbReference type="RefSeq" id="WP_127705074.1">
    <property type="nucleotide sequence ID" value="NZ_SACK01000004.1"/>
</dbReference>
<gene>
    <name evidence="1" type="ORF">EOD41_11815</name>
</gene>
<dbReference type="EMBL" id="SACK01000004">
    <property type="protein sequence ID" value="RVU00677.1"/>
    <property type="molecule type" value="Genomic_DNA"/>
</dbReference>
<reference evidence="1 2" key="1">
    <citation type="submission" date="2019-01" db="EMBL/GenBank/DDBJ databases">
        <authorList>
            <person name="Chen W.-M."/>
        </authorList>
    </citation>
    <scope>NUCLEOTIDE SEQUENCE [LARGE SCALE GENOMIC DNA]</scope>
    <source>
        <strain evidence="1 2">YBJ-36</strain>
    </source>
</reference>
<dbReference type="Pfam" id="PF03659">
    <property type="entry name" value="Glyco_hydro_71"/>
    <property type="match status" value="1"/>
</dbReference>
<protein>
    <recommendedName>
        <fullName evidence="3">Glycosyl hydrolase family 71</fullName>
    </recommendedName>
</protein>
<evidence type="ECO:0000313" key="1">
    <source>
        <dbReference type="EMBL" id="RVU00677.1"/>
    </source>
</evidence>
<evidence type="ECO:0008006" key="3">
    <source>
        <dbReference type="Google" id="ProtNLM"/>
    </source>
</evidence>
<sequence length="535" mass="61032">MLLHRFSVRKSFCIVATCMGLPIVSCAQLELKNLPEYSLPLTNQKLVIAHNMTGIIRYKGHELEDSANPKYYKPTGNISAPLGGLTQVNVMADSLLSNATLDEAVEFEMRAALRSGIDGFQFYYILGLKSWDDIIKAYFRVADKKNIPFKFTFCISHPDGRTEADKIEEFAQRINGIMDEVGHDNPHWLRTPDGRLIVYMWNGEGLADIPKDKKELPDAYYIARAYKRLADKVNERFACVFSINEQISKSKLNSYLDYFPATWIWTLAYNKDYIGSMVADACLARGRTFTGSVFGDFYTSKLLRKGTWNMYHRVDEAVADGIKKVERRYVVTGLSYNFRKLLEFGISRDVPIINIITWNDYPEGHHLAPEVNHNYGFSVLLNHYKNVWKQKSTVPKDIAITFFKKYQHKVKPDPFNIPVVQFEPGAVPEKFEDSIDVVTLLPSPATLKVNGQEKPVSAGLQSSKFPSKPGAVEVSVVRDGKQTLHFITPEWITDRPYRTDRLTYVYSSEDATYHKDIFCDVPAVQSTEYNKQAKQ</sequence>
<dbReference type="AlphaFoldDB" id="A0A3S2UKW9"/>
<dbReference type="GO" id="GO:0051118">
    <property type="term" value="F:glucan endo-1,3-alpha-glucosidase activity"/>
    <property type="evidence" value="ECO:0007669"/>
    <property type="project" value="InterPro"/>
</dbReference>
<evidence type="ECO:0000313" key="2">
    <source>
        <dbReference type="Proteomes" id="UP000282759"/>
    </source>
</evidence>
<keyword evidence="2" id="KW-1185">Reference proteome</keyword>
<name>A0A3S2UKW9_9SPHI</name>
<accession>A0A3S2UKW9</accession>
<proteinExistence type="predicted"/>
<dbReference type="Gene3D" id="3.20.20.80">
    <property type="entry name" value="Glycosidases"/>
    <property type="match status" value="1"/>
</dbReference>
<dbReference type="InterPro" id="IPR005197">
    <property type="entry name" value="Glyco_hydro_71"/>
</dbReference>
<dbReference type="Proteomes" id="UP000282759">
    <property type="component" value="Unassembled WGS sequence"/>
</dbReference>